<reference evidence="2 3" key="1">
    <citation type="journal article" date="2015" name="Biol. Direct">
        <title>Babela massiliensis, a representative of a widespread bacterial phylum with unusual adaptations to parasitism in amoebae.</title>
        <authorList>
            <person name="Pagnier I."/>
            <person name="Yutin N."/>
            <person name="Croce O."/>
            <person name="Makarova K.S."/>
            <person name="Wolf Y.I."/>
            <person name="Benamar S."/>
            <person name="Raoult D."/>
            <person name="Koonin E.V."/>
            <person name="La Scola B."/>
        </authorList>
    </citation>
    <scope>NUCLEOTIDE SEQUENCE [LARGE SCALE GENOMIC DNA]</scope>
    <source>
        <strain evidence="3">BABL1</strain>
    </source>
</reference>
<keyword evidence="1" id="KW-0812">Transmembrane</keyword>
<dbReference type="Proteomes" id="UP000018769">
    <property type="component" value="Chromosome I"/>
</dbReference>
<dbReference type="AlphaFoldDB" id="V6DGW1"/>
<evidence type="ECO:0000313" key="2">
    <source>
        <dbReference type="EMBL" id="CDK30168.1"/>
    </source>
</evidence>
<keyword evidence="3" id="KW-1185">Reference proteome</keyword>
<organism evidence="2 3">
    <name type="scientific">Candidatus Babela massiliensis</name>
    <dbReference type="NCBI Taxonomy" id="673862"/>
    <lineage>
        <taxon>Bacteria</taxon>
        <taxon>Candidatus Babelota</taxon>
        <taxon>Candidatus Babeliae</taxon>
        <taxon>Candidatus Babeliales</taxon>
        <taxon>Candidatus Babeliaceae</taxon>
        <taxon>Candidatus Babela</taxon>
    </lineage>
</organism>
<dbReference type="KEGG" id="dpb:BABL1_gene_862"/>
<dbReference type="EMBL" id="HG793133">
    <property type="protein sequence ID" value="CDK30168.1"/>
    <property type="molecule type" value="Genomic_DNA"/>
</dbReference>
<keyword evidence="1" id="KW-0472">Membrane</keyword>
<dbReference type="STRING" id="673862.BABL1_gene_862"/>
<gene>
    <name evidence="2" type="ORF">BABL1_gene_862</name>
</gene>
<proteinExistence type="predicted"/>
<feature type="transmembrane region" description="Helical" evidence="1">
    <location>
        <begin position="6"/>
        <end position="23"/>
    </location>
</feature>
<accession>V6DGW1</accession>
<evidence type="ECO:0000313" key="3">
    <source>
        <dbReference type="Proteomes" id="UP000018769"/>
    </source>
</evidence>
<dbReference type="HOGENOM" id="CLU_1881912_0_0_7"/>
<protein>
    <submittedName>
        <fullName evidence="2">Uncharacterized protein</fullName>
    </submittedName>
</protein>
<sequence length="135" mass="16357">MIIVNLIILLIFFYNYIFLIFDQNRFINLTISRLVKAKANYYELEGWLYYAISFYKTNFNSINLPYSNKLYHEKDLNSYIILEIYDDLNDKEKLIIKVSRYINSLFKDQMVCDLKSIKNKFEIQNIFLNDKNCNL</sequence>
<evidence type="ECO:0000256" key="1">
    <source>
        <dbReference type="SAM" id="Phobius"/>
    </source>
</evidence>
<keyword evidence="1" id="KW-1133">Transmembrane helix</keyword>
<name>V6DGW1_9BACT</name>